<keyword evidence="1 2" id="KW-1015">Disulfide bond</keyword>
<comment type="caution">
    <text evidence="2">Lacks conserved residue(s) required for the propagation of feature annotation.</text>
</comment>
<comment type="caution">
    <text evidence="6">The sequence shown here is derived from an EMBL/GenBank/DDBJ whole genome shotgun (WGS) entry which is preliminary data.</text>
</comment>
<name>A0A9D4I0S9_DREPO</name>
<dbReference type="CDD" id="cd00033">
    <property type="entry name" value="CCP"/>
    <property type="match status" value="1"/>
</dbReference>
<gene>
    <name evidence="6" type="ORF">DPMN_046326</name>
</gene>
<keyword evidence="4" id="KW-0732">Signal</keyword>
<evidence type="ECO:0000313" key="7">
    <source>
        <dbReference type="Proteomes" id="UP000828390"/>
    </source>
</evidence>
<dbReference type="Pfam" id="PF00084">
    <property type="entry name" value="Sushi"/>
    <property type="match status" value="1"/>
</dbReference>
<dbReference type="EMBL" id="JAIWYP010000011">
    <property type="protein sequence ID" value="KAH3739672.1"/>
    <property type="molecule type" value="Genomic_DNA"/>
</dbReference>
<dbReference type="Proteomes" id="UP000828390">
    <property type="component" value="Unassembled WGS sequence"/>
</dbReference>
<dbReference type="AlphaFoldDB" id="A0A9D4I0S9"/>
<keyword evidence="3" id="KW-0812">Transmembrane</keyword>
<evidence type="ECO:0000256" key="3">
    <source>
        <dbReference type="SAM" id="Phobius"/>
    </source>
</evidence>
<feature type="domain" description="Sushi" evidence="5">
    <location>
        <begin position="68"/>
        <end position="125"/>
    </location>
</feature>
<evidence type="ECO:0000256" key="1">
    <source>
        <dbReference type="ARBA" id="ARBA00023157"/>
    </source>
</evidence>
<organism evidence="6 7">
    <name type="scientific">Dreissena polymorpha</name>
    <name type="common">Zebra mussel</name>
    <name type="synonym">Mytilus polymorpha</name>
    <dbReference type="NCBI Taxonomy" id="45954"/>
    <lineage>
        <taxon>Eukaryota</taxon>
        <taxon>Metazoa</taxon>
        <taxon>Spiralia</taxon>
        <taxon>Lophotrochozoa</taxon>
        <taxon>Mollusca</taxon>
        <taxon>Bivalvia</taxon>
        <taxon>Autobranchia</taxon>
        <taxon>Heteroconchia</taxon>
        <taxon>Euheterodonta</taxon>
        <taxon>Imparidentia</taxon>
        <taxon>Neoheterodontei</taxon>
        <taxon>Myida</taxon>
        <taxon>Dreissenoidea</taxon>
        <taxon>Dreissenidae</taxon>
        <taxon>Dreissena</taxon>
    </lineage>
</organism>
<keyword evidence="7" id="KW-1185">Reference proteome</keyword>
<evidence type="ECO:0000256" key="2">
    <source>
        <dbReference type="PROSITE-ProRule" id="PRU00302"/>
    </source>
</evidence>
<reference evidence="6" key="2">
    <citation type="submission" date="2020-11" db="EMBL/GenBank/DDBJ databases">
        <authorList>
            <person name="McCartney M.A."/>
            <person name="Auch B."/>
            <person name="Kono T."/>
            <person name="Mallez S."/>
            <person name="Becker A."/>
            <person name="Gohl D.M."/>
            <person name="Silverstein K.A.T."/>
            <person name="Koren S."/>
            <person name="Bechman K.B."/>
            <person name="Herman A."/>
            <person name="Abrahante J.E."/>
            <person name="Garbe J."/>
        </authorList>
    </citation>
    <scope>NUCLEOTIDE SEQUENCE</scope>
    <source>
        <strain evidence="6">Duluth1</strain>
        <tissue evidence="6">Whole animal</tissue>
    </source>
</reference>
<dbReference type="SUPFAM" id="SSF57535">
    <property type="entry name" value="Complement control module/SCR domain"/>
    <property type="match status" value="1"/>
</dbReference>
<evidence type="ECO:0000313" key="6">
    <source>
        <dbReference type="EMBL" id="KAH3739672.1"/>
    </source>
</evidence>
<feature type="signal peptide" evidence="4">
    <location>
        <begin position="1"/>
        <end position="16"/>
    </location>
</feature>
<keyword evidence="3" id="KW-1133">Transmembrane helix</keyword>
<evidence type="ECO:0000259" key="5">
    <source>
        <dbReference type="PROSITE" id="PS50923"/>
    </source>
</evidence>
<keyword evidence="3" id="KW-0472">Membrane</keyword>
<dbReference type="InterPro" id="IPR035976">
    <property type="entry name" value="Sushi/SCR/CCP_sf"/>
</dbReference>
<dbReference type="Gene3D" id="2.10.70.10">
    <property type="entry name" value="Complement Module, domain 1"/>
    <property type="match status" value="1"/>
</dbReference>
<dbReference type="InterPro" id="IPR000436">
    <property type="entry name" value="Sushi_SCR_CCP_dom"/>
</dbReference>
<reference evidence="6" key="1">
    <citation type="journal article" date="2019" name="bioRxiv">
        <title>The Genome of the Zebra Mussel, Dreissena polymorpha: A Resource for Invasive Species Research.</title>
        <authorList>
            <person name="McCartney M.A."/>
            <person name="Auch B."/>
            <person name="Kono T."/>
            <person name="Mallez S."/>
            <person name="Zhang Y."/>
            <person name="Obille A."/>
            <person name="Becker A."/>
            <person name="Abrahante J.E."/>
            <person name="Garbe J."/>
            <person name="Badalamenti J.P."/>
            <person name="Herman A."/>
            <person name="Mangelson H."/>
            <person name="Liachko I."/>
            <person name="Sullivan S."/>
            <person name="Sone E.D."/>
            <person name="Koren S."/>
            <person name="Silverstein K.A.T."/>
            <person name="Beckman K.B."/>
            <person name="Gohl D.M."/>
        </authorList>
    </citation>
    <scope>NUCLEOTIDE SEQUENCE</scope>
    <source>
        <strain evidence="6">Duluth1</strain>
        <tissue evidence="6">Whole animal</tissue>
    </source>
</reference>
<keyword evidence="2" id="KW-0768">Sushi</keyword>
<dbReference type="SMART" id="SM00032">
    <property type="entry name" value="CCP"/>
    <property type="match status" value="1"/>
</dbReference>
<dbReference type="PROSITE" id="PS50923">
    <property type="entry name" value="SUSHI"/>
    <property type="match status" value="1"/>
</dbReference>
<feature type="chain" id="PRO_5038647014" description="Sushi domain-containing protein" evidence="4">
    <location>
        <begin position="17"/>
        <end position="168"/>
    </location>
</feature>
<accession>A0A9D4I0S9</accession>
<evidence type="ECO:0000256" key="4">
    <source>
        <dbReference type="SAM" id="SignalP"/>
    </source>
</evidence>
<feature type="transmembrane region" description="Helical" evidence="3">
    <location>
        <begin position="137"/>
        <end position="155"/>
    </location>
</feature>
<feature type="disulfide bond" evidence="2">
    <location>
        <begin position="96"/>
        <end position="123"/>
    </location>
</feature>
<sequence length="168" mass="18599">MLASLAILCFVKFMNAQIGVTTCTADGIECVSLPNSICDKFNTLKCVCPADHQYHQYQEKPDKSGCDYNCGFPMEPANGAVEITGTLQSSTALYKCSEGFKLTGGSNRTCIVGIGWSGVMPTCVEDVGPDYRVTFPLGVWMVLQIPLAFGIMNIIQRCRKWWRQYRIC</sequence>
<proteinExistence type="predicted"/>
<protein>
    <recommendedName>
        <fullName evidence="5">Sushi domain-containing protein</fullName>
    </recommendedName>
</protein>